<dbReference type="GO" id="GO:0005886">
    <property type="term" value="C:plasma membrane"/>
    <property type="evidence" value="ECO:0007669"/>
    <property type="project" value="UniProtKB-SubCell"/>
</dbReference>
<feature type="transmembrane region" description="Helical" evidence="7">
    <location>
        <begin position="489"/>
        <end position="510"/>
    </location>
</feature>
<gene>
    <name evidence="9" type="ORF">UFOPK3461_00179</name>
</gene>
<dbReference type="InterPro" id="IPR020846">
    <property type="entry name" value="MFS_dom"/>
</dbReference>
<dbReference type="Pfam" id="PF07690">
    <property type="entry name" value="MFS_1"/>
    <property type="match status" value="1"/>
</dbReference>
<dbReference type="GO" id="GO:0022857">
    <property type="term" value="F:transmembrane transporter activity"/>
    <property type="evidence" value="ECO:0007669"/>
    <property type="project" value="InterPro"/>
</dbReference>
<feature type="transmembrane region" description="Helical" evidence="7">
    <location>
        <begin position="145"/>
        <end position="164"/>
    </location>
</feature>
<protein>
    <submittedName>
        <fullName evidence="9">Unannotated protein</fullName>
    </submittedName>
</protein>
<dbReference type="PANTHER" id="PTHR23501:SF197">
    <property type="entry name" value="COMD"/>
    <property type="match status" value="1"/>
</dbReference>
<organism evidence="9">
    <name type="scientific">freshwater metagenome</name>
    <dbReference type="NCBI Taxonomy" id="449393"/>
    <lineage>
        <taxon>unclassified sequences</taxon>
        <taxon>metagenomes</taxon>
        <taxon>ecological metagenomes</taxon>
    </lineage>
</organism>
<feature type="transmembrane region" description="Helical" evidence="7">
    <location>
        <begin position="280"/>
        <end position="302"/>
    </location>
</feature>
<feature type="transmembrane region" description="Helical" evidence="7">
    <location>
        <begin position="314"/>
        <end position="333"/>
    </location>
</feature>
<evidence type="ECO:0000256" key="3">
    <source>
        <dbReference type="ARBA" id="ARBA00022475"/>
    </source>
</evidence>
<name>A0A6J7DGG8_9ZZZZ</name>
<feature type="transmembrane region" description="Helical" evidence="7">
    <location>
        <begin position="16"/>
        <end position="41"/>
    </location>
</feature>
<dbReference type="SUPFAM" id="SSF103473">
    <property type="entry name" value="MFS general substrate transporter"/>
    <property type="match status" value="1"/>
</dbReference>
<feature type="transmembrane region" description="Helical" evidence="7">
    <location>
        <begin position="113"/>
        <end position="133"/>
    </location>
</feature>
<dbReference type="PANTHER" id="PTHR23501">
    <property type="entry name" value="MAJOR FACILITATOR SUPERFAMILY"/>
    <property type="match status" value="1"/>
</dbReference>
<dbReference type="Gene3D" id="1.20.1250.20">
    <property type="entry name" value="MFS general substrate transporter like domains"/>
    <property type="match status" value="1"/>
</dbReference>
<dbReference type="InterPro" id="IPR036259">
    <property type="entry name" value="MFS_trans_sf"/>
</dbReference>
<keyword evidence="5 7" id="KW-1133">Transmembrane helix</keyword>
<sequence>MSNVNASSKAFTHKEIMVILGGLMTGMLLAALDQTIVSTALKSIVEDFDGLNHYTWVVTAYLLTSTASTPLYGKISDIYGRRPVFQFAIITFLIGSFAAGASQNMAQLIATRAVQGLGAGGLMALTFVIIGDIVPPRERGRYQGYFGAVWGLSSVAGPLLGGFFSDHATILGVTGWRWIFYINVPFGIAALAITSAVLHIPKVKREHKIDYLGALLMVAAVCTSLLALSIYGPQNGWGDSRTITYFVIGIILTILFLQWEKRAIEPILPLHLFKNHTFSLTSALGFIIGAGMFGAIVMLPLYLQVVKGNTATEAGLKLIPLMLGIVSTSIFSGKQITKHGHYKRYPILGTAIMTVGILAMVTLNADTPFWKLSIFAILVGAGLGLSMQTIVIALQNSVDFKDMGVATSSNTFFRSLGSVFGTAIFGTILTNRVGHYLVTNFQELGASNPAALQGFDPKALEGIQNNTAVLQTLPPVIQTTAIDAFVHSFHIVFLAAAPVTTVGFLLALFLREVPLRTSADYASAREDAAGESLG</sequence>
<dbReference type="CDD" id="cd17502">
    <property type="entry name" value="MFS_Azr1_MDR_like"/>
    <property type="match status" value="1"/>
</dbReference>
<dbReference type="EMBL" id="CAFBLW010000006">
    <property type="protein sequence ID" value="CAB4868388.1"/>
    <property type="molecule type" value="Genomic_DNA"/>
</dbReference>
<evidence type="ECO:0000256" key="6">
    <source>
        <dbReference type="ARBA" id="ARBA00023136"/>
    </source>
</evidence>
<dbReference type="NCBIfam" id="TIGR00711">
    <property type="entry name" value="efflux_EmrB"/>
    <property type="match status" value="1"/>
</dbReference>
<comment type="subcellular location">
    <subcellularLocation>
        <location evidence="1">Cell membrane</location>
        <topology evidence="1">Multi-pass membrane protein</topology>
    </subcellularLocation>
</comment>
<feature type="transmembrane region" description="Helical" evidence="7">
    <location>
        <begin position="415"/>
        <end position="434"/>
    </location>
</feature>
<evidence type="ECO:0000256" key="7">
    <source>
        <dbReference type="SAM" id="Phobius"/>
    </source>
</evidence>
<evidence type="ECO:0000256" key="2">
    <source>
        <dbReference type="ARBA" id="ARBA00022448"/>
    </source>
</evidence>
<dbReference type="Gene3D" id="1.20.1720.10">
    <property type="entry name" value="Multidrug resistance protein D"/>
    <property type="match status" value="1"/>
</dbReference>
<proteinExistence type="predicted"/>
<dbReference type="FunFam" id="1.20.1720.10:FF:000004">
    <property type="entry name" value="EmrB/QacA family drug resistance transporter"/>
    <property type="match status" value="1"/>
</dbReference>
<evidence type="ECO:0000256" key="4">
    <source>
        <dbReference type="ARBA" id="ARBA00022692"/>
    </source>
</evidence>
<feature type="transmembrane region" description="Helical" evidence="7">
    <location>
        <begin position="345"/>
        <end position="363"/>
    </location>
</feature>
<dbReference type="InterPro" id="IPR004638">
    <property type="entry name" value="EmrB-like"/>
</dbReference>
<feature type="transmembrane region" description="Helical" evidence="7">
    <location>
        <begin position="369"/>
        <end position="394"/>
    </location>
</feature>
<feature type="domain" description="Major facilitator superfamily (MFS) profile" evidence="8">
    <location>
        <begin position="19"/>
        <end position="515"/>
    </location>
</feature>
<keyword evidence="2" id="KW-0813">Transport</keyword>
<dbReference type="PRINTS" id="PR01036">
    <property type="entry name" value="TCRTETB"/>
</dbReference>
<feature type="transmembrane region" description="Helical" evidence="7">
    <location>
        <begin position="176"/>
        <end position="199"/>
    </location>
</feature>
<feature type="transmembrane region" description="Helical" evidence="7">
    <location>
        <begin position="53"/>
        <end position="72"/>
    </location>
</feature>
<dbReference type="PROSITE" id="PS50850">
    <property type="entry name" value="MFS"/>
    <property type="match status" value="1"/>
</dbReference>
<feature type="transmembrane region" description="Helical" evidence="7">
    <location>
        <begin position="211"/>
        <end position="231"/>
    </location>
</feature>
<keyword evidence="4 7" id="KW-0812">Transmembrane</keyword>
<feature type="transmembrane region" description="Helical" evidence="7">
    <location>
        <begin position="84"/>
        <end position="101"/>
    </location>
</feature>
<evidence type="ECO:0000259" key="8">
    <source>
        <dbReference type="PROSITE" id="PS50850"/>
    </source>
</evidence>
<keyword evidence="3" id="KW-1003">Cell membrane</keyword>
<reference evidence="9" key="1">
    <citation type="submission" date="2020-05" db="EMBL/GenBank/DDBJ databases">
        <authorList>
            <person name="Chiriac C."/>
            <person name="Salcher M."/>
            <person name="Ghai R."/>
            <person name="Kavagutti S V."/>
        </authorList>
    </citation>
    <scope>NUCLEOTIDE SEQUENCE</scope>
</reference>
<feature type="transmembrane region" description="Helical" evidence="7">
    <location>
        <begin position="243"/>
        <end position="259"/>
    </location>
</feature>
<evidence type="ECO:0000256" key="5">
    <source>
        <dbReference type="ARBA" id="ARBA00022989"/>
    </source>
</evidence>
<dbReference type="InterPro" id="IPR011701">
    <property type="entry name" value="MFS"/>
</dbReference>
<evidence type="ECO:0000313" key="9">
    <source>
        <dbReference type="EMBL" id="CAB4868388.1"/>
    </source>
</evidence>
<dbReference type="AlphaFoldDB" id="A0A6J7DGG8"/>
<keyword evidence="6 7" id="KW-0472">Membrane</keyword>
<evidence type="ECO:0000256" key="1">
    <source>
        <dbReference type="ARBA" id="ARBA00004651"/>
    </source>
</evidence>
<accession>A0A6J7DGG8</accession>